<dbReference type="Gene3D" id="1.10.8.60">
    <property type="match status" value="1"/>
</dbReference>
<proteinExistence type="inferred from homology"/>
<dbReference type="Gene3D" id="3.40.50.300">
    <property type="entry name" value="P-loop containing nucleotide triphosphate hydrolases"/>
    <property type="match status" value="1"/>
</dbReference>
<keyword evidence="4 14" id="KW-0548">Nucleotidyltransferase</keyword>
<feature type="region of interest" description="Disordered" evidence="12">
    <location>
        <begin position="878"/>
        <end position="897"/>
    </location>
</feature>
<dbReference type="GO" id="GO:0003887">
    <property type="term" value="F:DNA-directed DNA polymerase activity"/>
    <property type="evidence" value="ECO:0007669"/>
    <property type="project" value="UniProtKB-EC"/>
</dbReference>
<comment type="similarity">
    <text evidence="1">Belongs to the DnaX/STICHEL family.</text>
</comment>
<dbReference type="SUPFAM" id="SSF48019">
    <property type="entry name" value="post-AAA+ oligomerization domain-like"/>
    <property type="match status" value="1"/>
</dbReference>
<dbReference type="Gene3D" id="1.20.272.10">
    <property type="match status" value="1"/>
</dbReference>
<evidence type="ECO:0000256" key="2">
    <source>
        <dbReference type="ARBA" id="ARBA00012417"/>
    </source>
</evidence>
<keyword evidence="5" id="KW-0235">DNA replication</keyword>
<feature type="region of interest" description="Disordered" evidence="12">
    <location>
        <begin position="685"/>
        <end position="730"/>
    </location>
</feature>
<dbReference type="InterPro" id="IPR021029">
    <property type="entry name" value="DNA_pol_III_tau_dom-5"/>
</dbReference>
<evidence type="ECO:0000256" key="10">
    <source>
        <dbReference type="ARBA" id="ARBA00022932"/>
    </source>
</evidence>
<dbReference type="InterPro" id="IPR008921">
    <property type="entry name" value="DNA_pol3_clamp-load_cplx_C"/>
</dbReference>
<dbReference type="InterPro" id="IPR050238">
    <property type="entry name" value="DNA_Rep/Repair_Clamp_Loader"/>
</dbReference>
<comment type="catalytic activity">
    <reaction evidence="11">
        <text>DNA(n) + a 2'-deoxyribonucleoside 5'-triphosphate = DNA(n+1) + diphosphate</text>
        <dbReference type="Rhea" id="RHEA:22508"/>
        <dbReference type="Rhea" id="RHEA-COMP:17339"/>
        <dbReference type="Rhea" id="RHEA-COMP:17340"/>
        <dbReference type="ChEBI" id="CHEBI:33019"/>
        <dbReference type="ChEBI" id="CHEBI:61560"/>
        <dbReference type="ChEBI" id="CHEBI:173112"/>
        <dbReference type="EC" id="2.7.7.7"/>
    </reaction>
</comment>
<evidence type="ECO:0000256" key="11">
    <source>
        <dbReference type="ARBA" id="ARBA00049244"/>
    </source>
</evidence>
<dbReference type="InterPro" id="IPR038249">
    <property type="entry name" value="PolIII_tau_V_sf"/>
</dbReference>
<dbReference type="InterPro" id="IPR012763">
    <property type="entry name" value="DNA_pol_III_sug/sutau_N"/>
</dbReference>
<name>A0ABT3ZQD3_9BURK</name>
<reference evidence="14" key="1">
    <citation type="submission" date="2022-11" db="EMBL/GenBank/DDBJ databases">
        <title>Robbsia betulipollinis sp. nov., isolated from pollen of birch (Betula pendula).</title>
        <authorList>
            <person name="Shi H."/>
            <person name="Ambika Manirajan B."/>
            <person name="Ratering S."/>
            <person name="Geissler-Plaum R."/>
            <person name="Schnell S."/>
        </authorList>
    </citation>
    <scope>NUCLEOTIDE SEQUENCE</scope>
    <source>
        <strain evidence="14">Bb-Pol-6</strain>
    </source>
</reference>
<dbReference type="InterPro" id="IPR001270">
    <property type="entry name" value="ClpA/B"/>
</dbReference>
<dbReference type="InterPro" id="IPR027417">
    <property type="entry name" value="P-loop_NTPase"/>
</dbReference>
<evidence type="ECO:0000256" key="1">
    <source>
        <dbReference type="ARBA" id="ARBA00006360"/>
    </source>
</evidence>
<evidence type="ECO:0000313" key="15">
    <source>
        <dbReference type="Proteomes" id="UP001082899"/>
    </source>
</evidence>
<keyword evidence="8" id="KW-0862">Zinc</keyword>
<accession>A0ABT3ZQD3</accession>
<keyword evidence="9" id="KW-0067">ATP-binding</keyword>
<dbReference type="NCBIfam" id="NF005942">
    <property type="entry name" value="PRK07994.1"/>
    <property type="match status" value="1"/>
</dbReference>
<feature type="compositionally biased region" description="Polar residues" evidence="12">
    <location>
        <begin position="570"/>
        <end position="583"/>
    </location>
</feature>
<dbReference type="InterPro" id="IPR022754">
    <property type="entry name" value="DNA_pol_III_gamma-3"/>
</dbReference>
<keyword evidence="10" id="KW-0239">DNA-directed DNA polymerase</keyword>
<dbReference type="NCBIfam" id="TIGR02397">
    <property type="entry name" value="dnaX_nterm"/>
    <property type="match status" value="1"/>
</dbReference>
<keyword evidence="6" id="KW-0479">Metal-binding</keyword>
<dbReference type="SMART" id="SM00382">
    <property type="entry name" value="AAA"/>
    <property type="match status" value="1"/>
</dbReference>
<keyword evidence="3 14" id="KW-0808">Transferase</keyword>
<feature type="compositionally biased region" description="Low complexity" evidence="12">
    <location>
        <begin position="585"/>
        <end position="594"/>
    </location>
</feature>
<dbReference type="EMBL" id="JAPMXC010000002">
    <property type="protein sequence ID" value="MCY0388098.1"/>
    <property type="molecule type" value="Genomic_DNA"/>
</dbReference>
<dbReference type="PANTHER" id="PTHR11669">
    <property type="entry name" value="REPLICATION FACTOR C / DNA POLYMERASE III GAMMA-TAU SUBUNIT"/>
    <property type="match status" value="1"/>
</dbReference>
<dbReference type="InterPro" id="IPR003593">
    <property type="entry name" value="AAA+_ATPase"/>
</dbReference>
<feature type="compositionally biased region" description="Low complexity" evidence="12">
    <location>
        <begin position="692"/>
        <end position="708"/>
    </location>
</feature>
<evidence type="ECO:0000256" key="7">
    <source>
        <dbReference type="ARBA" id="ARBA00022741"/>
    </source>
</evidence>
<evidence type="ECO:0000259" key="13">
    <source>
        <dbReference type="SMART" id="SM00382"/>
    </source>
</evidence>
<feature type="region of interest" description="Disordered" evidence="12">
    <location>
        <begin position="541"/>
        <end position="594"/>
    </location>
</feature>
<evidence type="ECO:0000256" key="5">
    <source>
        <dbReference type="ARBA" id="ARBA00022705"/>
    </source>
</evidence>
<sequence>MTYQVLARKWRPRDFSSLVGQDHVVRALTHALDQQRLHHAYLFTGTRGVGKTTLSRILAKALNCETGITSQPCGVCRACREIDAGRFVDYVEMDAASNRGVDEMAALLERAIYAPVDARFKVYMIDEVHMLTNHAFNAMLKTLEEPPAHVKFILATTDPQKIPVTVLSRCLQFNLKQMPAGDIVGHLDKVLRAEGIDFEPQALRLLSRAADGSMRDALSLTDQAIAYAAGAVNEEAVRGMLGAIDQHYLMRLLDGIVAGDGAMVLAVADEMTSRSLSFSMALQDLAQLLNRIGWAQFAPASVLEEWPEAAEIRRFAHSLSAEQVQLYYQIATIGRSELGLAPDEYAGFTMTLLRMLAFRPLTGASPVGGGELQRLPTPTPTPTVVPTPTPTVVPTPRAMPAVAPAALSDASPFNAPTAALPAAAHAGAARSVPRGSPSQAGAPPPAARSDAPVPAVRSDVRSDARSFAGSPNVPADVSAPAARAGAAARDSDDAALLDAFGDPFEDSFAAAAAVSPTARAPALTPAASPSSVPAADRPFAEDARASTGTGANTSPARTGPADLPSRASEEVTQTAQATRSTPSVDDAPARASSPARAALEALGALRGGAAKMASARAPAPGGVRGRAAVSGAAPALASPGSANAPRPAPGGRPGSPAPQAAVTADDMPAWDNAPWEDDGAAAFLSSAHPMPDRSGAASGAAAPDAPSGRRGGALSAARDDGVGFETPRPVLPPMPDAVSLSGVGFDEDWPALAARLDVKGLAQQLAFQSELVSLDGACLSLRIPMAQLASGPHVEKVVAALGETLGRPVELRIEIGKAERTAAVLEAARKAERQWHAEQSIHSDPFVQALLKEFDAAILPGSIQPLAAALGAIADTSPGTATGFPATPQSHTESRSR</sequence>
<evidence type="ECO:0000256" key="6">
    <source>
        <dbReference type="ARBA" id="ARBA00022723"/>
    </source>
</evidence>
<keyword evidence="15" id="KW-1185">Reference proteome</keyword>
<feature type="compositionally biased region" description="Low complexity" evidence="12">
    <location>
        <begin position="634"/>
        <end position="645"/>
    </location>
</feature>
<evidence type="ECO:0000313" key="14">
    <source>
        <dbReference type="EMBL" id="MCY0388098.1"/>
    </source>
</evidence>
<feature type="region of interest" description="Disordered" evidence="12">
    <location>
        <begin position="634"/>
        <end position="662"/>
    </location>
</feature>
<feature type="region of interest" description="Disordered" evidence="12">
    <location>
        <begin position="368"/>
        <end position="395"/>
    </location>
</feature>
<dbReference type="CDD" id="cd18137">
    <property type="entry name" value="HLD_clamp_pol_III_gamma_tau"/>
    <property type="match status" value="1"/>
</dbReference>
<comment type="caution">
    <text evidence="14">The sequence shown here is derived from an EMBL/GenBank/DDBJ whole genome shotgun (WGS) entry which is preliminary data.</text>
</comment>
<organism evidence="14 15">
    <name type="scientific">Robbsia betulipollinis</name>
    <dbReference type="NCBI Taxonomy" id="2981849"/>
    <lineage>
        <taxon>Bacteria</taxon>
        <taxon>Pseudomonadati</taxon>
        <taxon>Pseudomonadota</taxon>
        <taxon>Betaproteobacteria</taxon>
        <taxon>Burkholderiales</taxon>
        <taxon>Burkholderiaceae</taxon>
        <taxon>Robbsia</taxon>
    </lineage>
</organism>
<dbReference type="Pfam" id="PF22608">
    <property type="entry name" value="DNAX_ATPase_lid"/>
    <property type="match status" value="1"/>
</dbReference>
<feature type="compositionally biased region" description="Pro residues" evidence="12">
    <location>
        <begin position="377"/>
        <end position="393"/>
    </location>
</feature>
<feature type="compositionally biased region" description="Polar residues" evidence="12">
    <location>
        <begin position="546"/>
        <end position="556"/>
    </location>
</feature>
<dbReference type="InterPro" id="IPR045085">
    <property type="entry name" value="HLD_clamp_pol_III_gamma_tau"/>
</dbReference>
<dbReference type="EC" id="2.7.7.7" evidence="2"/>
<feature type="region of interest" description="Disordered" evidence="12">
    <location>
        <begin position="426"/>
        <end position="479"/>
    </location>
</feature>
<dbReference type="PRINTS" id="PR00300">
    <property type="entry name" value="CLPPROTEASEA"/>
</dbReference>
<feature type="domain" description="AAA+ ATPase" evidence="13">
    <location>
        <begin position="37"/>
        <end position="179"/>
    </location>
</feature>
<dbReference type="CDD" id="cd00009">
    <property type="entry name" value="AAA"/>
    <property type="match status" value="1"/>
</dbReference>
<dbReference type="SUPFAM" id="SSF52540">
    <property type="entry name" value="P-loop containing nucleoside triphosphate hydrolases"/>
    <property type="match status" value="1"/>
</dbReference>
<feature type="compositionally biased region" description="Low complexity" evidence="12">
    <location>
        <begin position="426"/>
        <end position="441"/>
    </location>
</feature>
<gene>
    <name evidence="14" type="primary">dnaX</name>
    <name evidence="14" type="ORF">OVY01_12790</name>
</gene>
<dbReference type="PANTHER" id="PTHR11669:SF0">
    <property type="entry name" value="PROTEIN STICHEL-LIKE 2"/>
    <property type="match status" value="1"/>
</dbReference>
<dbReference type="Pfam" id="PF13177">
    <property type="entry name" value="DNA_pol3_delta2"/>
    <property type="match status" value="1"/>
</dbReference>
<keyword evidence="7" id="KW-0547">Nucleotide-binding</keyword>
<dbReference type="Pfam" id="PF12169">
    <property type="entry name" value="DNA_pol3_gamma3"/>
    <property type="match status" value="1"/>
</dbReference>
<evidence type="ECO:0000256" key="3">
    <source>
        <dbReference type="ARBA" id="ARBA00022679"/>
    </source>
</evidence>
<dbReference type="RefSeq" id="WP_267847977.1">
    <property type="nucleotide sequence ID" value="NZ_JAPMXC010000002.1"/>
</dbReference>
<dbReference type="Pfam" id="PF12170">
    <property type="entry name" value="DNA_pol3_tau_5"/>
    <property type="match status" value="1"/>
</dbReference>
<evidence type="ECO:0000256" key="9">
    <source>
        <dbReference type="ARBA" id="ARBA00022840"/>
    </source>
</evidence>
<dbReference type="Proteomes" id="UP001082899">
    <property type="component" value="Unassembled WGS sequence"/>
</dbReference>
<evidence type="ECO:0000256" key="8">
    <source>
        <dbReference type="ARBA" id="ARBA00022833"/>
    </source>
</evidence>
<evidence type="ECO:0000256" key="4">
    <source>
        <dbReference type="ARBA" id="ARBA00022695"/>
    </source>
</evidence>
<protein>
    <recommendedName>
        <fullName evidence="2">DNA-directed DNA polymerase</fullName>
        <ecNumber evidence="2">2.7.7.7</ecNumber>
    </recommendedName>
</protein>
<evidence type="ECO:0000256" key="12">
    <source>
        <dbReference type="SAM" id="MobiDB-lite"/>
    </source>
</evidence>
<dbReference type="Gene3D" id="3.30.300.150">
    <property type="entry name" value="DNA polymerase III, tau subunit, domain V"/>
    <property type="match status" value="1"/>
</dbReference>